<dbReference type="Proteomes" id="UP001300692">
    <property type="component" value="Unassembled WGS sequence"/>
</dbReference>
<keyword evidence="6" id="KW-1185">Reference proteome</keyword>
<dbReference type="PROSITE" id="PS51257">
    <property type="entry name" value="PROKAR_LIPOPROTEIN"/>
    <property type="match status" value="1"/>
</dbReference>
<keyword evidence="1" id="KW-0732">Signal</keyword>
<dbReference type="Pfam" id="PF13525">
    <property type="entry name" value="YfiO"/>
    <property type="match status" value="1"/>
</dbReference>
<dbReference type="Gene3D" id="1.25.40.10">
    <property type="entry name" value="Tetratricopeptide repeat domain"/>
    <property type="match status" value="1"/>
</dbReference>
<keyword evidence="3" id="KW-0998">Cell outer membrane</keyword>
<dbReference type="EMBL" id="JAOYOD010000001">
    <property type="protein sequence ID" value="MCV9389453.1"/>
    <property type="molecule type" value="Genomic_DNA"/>
</dbReference>
<organism evidence="5 6">
    <name type="scientific">Reichenbachiella ulvae</name>
    <dbReference type="NCBI Taxonomy" id="2980104"/>
    <lineage>
        <taxon>Bacteria</taxon>
        <taxon>Pseudomonadati</taxon>
        <taxon>Bacteroidota</taxon>
        <taxon>Cytophagia</taxon>
        <taxon>Cytophagales</taxon>
        <taxon>Reichenbachiellaceae</taxon>
        <taxon>Reichenbachiella</taxon>
    </lineage>
</organism>
<dbReference type="RefSeq" id="WP_264140371.1">
    <property type="nucleotide sequence ID" value="NZ_JAOYOD010000001.1"/>
</dbReference>
<reference evidence="5 6" key="1">
    <citation type="submission" date="2022-10" db="EMBL/GenBank/DDBJ databases">
        <title>Comparative genomics and taxonomic characterization of three novel marine species of genus Reichenbachiella exhibiting antioxidant and polysaccharide degradation activities.</title>
        <authorList>
            <person name="Muhammad N."/>
            <person name="Lee Y.-J."/>
            <person name="Ko J."/>
            <person name="Kim S.-G."/>
        </authorList>
    </citation>
    <scope>NUCLEOTIDE SEQUENCE [LARGE SCALE GENOMIC DNA]</scope>
    <source>
        <strain evidence="5 6">ABR2-5</strain>
    </source>
</reference>
<name>A0ABT3D0W2_9BACT</name>
<protein>
    <submittedName>
        <fullName evidence="5">Outer membrane protein assembly factor BamD</fullName>
    </submittedName>
</protein>
<feature type="domain" description="Outer membrane lipoprotein BamD-like" evidence="4">
    <location>
        <begin position="35"/>
        <end position="186"/>
    </location>
</feature>
<evidence type="ECO:0000313" key="6">
    <source>
        <dbReference type="Proteomes" id="UP001300692"/>
    </source>
</evidence>
<accession>A0ABT3D0W2</accession>
<evidence type="ECO:0000256" key="2">
    <source>
        <dbReference type="ARBA" id="ARBA00023136"/>
    </source>
</evidence>
<evidence type="ECO:0000313" key="5">
    <source>
        <dbReference type="EMBL" id="MCV9389453.1"/>
    </source>
</evidence>
<evidence type="ECO:0000256" key="1">
    <source>
        <dbReference type="ARBA" id="ARBA00022729"/>
    </source>
</evidence>
<keyword evidence="2" id="KW-0472">Membrane</keyword>
<evidence type="ECO:0000256" key="3">
    <source>
        <dbReference type="ARBA" id="ARBA00023237"/>
    </source>
</evidence>
<dbReference type="InterPro" id="IPR039565">
    <property type="entry name" value="BamD-like"/>
</dbReference>
<gene>
    <name evidence="5" type="primary">bamD</name>
    <name evidence="5" type="ORF">N7U62_22510</name>
</gene>
<evidence type="ECO:0000259" key="4">
    <source>
        <dbReference type="Pfam" id="PF13525"/>
    </source>
</evidence>
<sequence length="269" mass="31875">MRKTRVFGVFVLFLGLIAATSCSEFRKLQKSTDWNAKYQAALAYYEEEEYYKAGTLLDQVLPVIKGTVDGEKATFYRAYSYYHQKQYILSASYFGDFARVYSRSEWAVEASYMEAYSLYLQSPDYNLDQQSTYAAINAFQVFLNRNPYTDYTEDANKMIDEMQQKLEKKAYENAKHYHKLERWEAARVAFETFEKEFPDSKLNEDVKYLAVDAEFSYAQQSIRAKQKERYDKTIELYQELVDEYPESKYIKEAEKIYIESVRELEKLSI</sequence>
<proteinExistence type="predicted"/>
<comment type="caution">
    <text evidence="5">The sequence shown here is derived from an EMBL/GenBank/DDBJ whole genome shotgun (WGS) entry which is preliminary data.</text>
</comment>
<dbReference type="InterPro" id="IPR017689">
    <property type="entry name" value="BamD"/>
</dbReference>
<dbReference type="NCBIfam" id="TIGR03302">
    <property type="entry name" value="OM_YfiO"/>
    <property type="match status" value="1"/>
</dbReference>
<dbReference type="InterPro" id="IPR011990">
    <property type="entry name" value="TPR-like_helical_dom_sf"/>
</dbReference>